<keyword evidence="3" id="KW-1185">Reference proteome</keyword>
<dbReference type="Pfam" id="PF09084">
    <property type="entry name" value="NMT1"/>
    <property type="match status" value="1"/>
</dbReference>
<dbReference type="Proteomes" id="UP001595987">
    <property type="component" value="Unassembled WGS sequence"/>
</dbReference>
<sequence length="339" mass="36481">MKNKTKYLLALIVALFLLVIIVFAVAHNKKSVASSSKKDSYVLKLSDANVLCDAPEEIAAAKGFFKDEGLKYTVSKLSASTTNIEAIESGKIDAGVSLLPSVVQPLSNGAQFKITTGLHTGCLSILVPQNSPIKNAQDLKGKSIGVSSVAGDDANFARTYLTQNGLNVNGNKSDVNFIAYDGSELPIALQKGQVAAIAEYDPETQILEQKDNFKVLASSSSTAPFNTEICCVAYVSDKLAKEHPEIAKKYTRALQKAAAWVSKHQEEAVKIQIEQHYVAGTQDVNLKALDMYHWKASYKDGASAFKTVAKDLQKTGALSKDINVPALAKNSLLKLTNVK</sequence>
<evidence type="ECO:0000259" key="1">
    <source>
        <dbReference type="Pfam" id="PF09084"/>
    </source>
</evidence>
<name>A0ABV9JE15_9LACT</name>
<feature type="domain" description="SsuA/THI5-like" evidence="1">
    <location>
        <begin position="58"/>
        <end position="268"/>
    </location>
</feature>
<protein>
    <submittedName>
        <fullName evidence="2">ABC transporter substrate-binding protein</fullName>
    </submittedName>
</protein>
<evidence type="ECO:0000313" key="2">
    <source>
        <dbReference type="EMBL" id="MFC4652677.1"/>
    </source>
</evidence>
<organism evidence="2 3">
    <name type="scientific">Lactococcus nasutitermitis</name>
    <dbReference type="NCBI Taxonomy" id="1652957"/>
    <lineage>
        <taxon>Bacteria</taxon>
        <taxon>Bacillati</taxon>
        <taxon>Bacillota</taxon>
        <taxon>Bacilli</taxon>
        <taxon>Lactobacillales</taxon>
        <taxon>Streptococcaceae</taxon>
        <taxon>Lactococcus</taxon>
    </lineage>
</organism>
<gene>
    <name evidence="2" type="ORF">ACFO26_07120</name>
</gene>
<dbReference type="EMBL" id="JBHSGD010000005">
    <property type="protein sequence ID" value="MFC4652677.1"/>
    <property type="molecule type" value="Genomic_DNA"/>
</dbReference>
<reference evidence="3" key="1">
    <citation type="journal article" date="2019" name="Int. J. Syst. Evol. Microbiol.">
        <title>The Global Catalogue of Microorganisms (GCM) 10K type strain sequencing project: providing services to taxonomists for standard genome sequencing and annotation.</title>
        <authorList>
            <consortium name="The Broad Institute Genomics Platform"/>
            <consortium name="The Broad Institute Genome Sequencing Center for Infectious Disease"/>
            <person name="Wu L."/>
            <person name="Ma J."/>
        </authorList>
    </citation>
    <scope>NUCLEOTIDE SEQUENCE [LARGE SCALE GENOMIC DNA]</scope>
    <source>
        <strain evidence="3">CCUG 63287</strain>
    </source>
</reference>
<comment type="caution">
    <text evidence="2">The sequence shown here is derived from an EMBL/GenBank/DDBJ whole genome shotgun (WGS) entry which is preliminary data.</text>
</comment>
<dbReference type="SUPFAM" id="SSF53850">
    <property type="entry name" value="Periplasmic binding protein-like II"/>
    <property type="match status" value="1"/>
</dbReference>
<evidence type="ECO:0000313" key="3">
    <source>
        <dbReference type="Proteomes" id="UP001595987"/>
    </source>
</evidence>
<proteinExistence type="predicted"/>
<dbReference type="PANTHER" id="PTHR30024">
    <property type="entry name" value="ALIPHATIC SULFONATES-BINDING PROTEIN-RELATED"/>
    <property type="match status" value="1"/>
</dbReference>
<dbReference type="Gene3D" id="3.40.190.10">
    <property type="entry name" value="Periplasmic binding protein-like II"/>
    <property type="match status" value="2"/>
</dbReference>
<accession>A0ABV9JE15</accession>
<dbReference type="RefSeq" id="WP_213535821.1">
    <property type="nucleotide sequence ID" value="NZ_BOVQ01000005.1"/>
</dbReference>
<dbReference type="InterPro" id="IPR015168">
    <property type="entry name" value="SsuA/THI5"/>
</dbReference>